<evidence type="ECO:0000313" key="2">
    <source>
        <dbReference type="Proteomes" id="UP001444071"/>
    </source>
</evidence>
<sequence length="111" mass="12609">MTITDLKIFPGSMSLGFSCNIQMVGSEFSVNNMKDLVHSALQHQLRQVVVVYWCGEYFLGTLWAPHFQLIIISFPQLTCVLLLTTVYPSSQGYYQGQNPSNLYYICKKTDS</sequence>
<accession>A0ABV0WL75</accession>
<gene>
    <name evidence="1" type="ORF">XENORESO_020135</name>
</gene>
<dbReference type="EMBL" id="JAHRIM010057757">
    <property type="protein sequence ID" value="MEQ2270340.1"/>
    <property type="molecule type" value="Genomic_DNA"/>
</dbReference>
<evidence type="ECO:0000313" key="1">
    <source>
        <dbReference type="EMBL" id="MEQ2270340.1"/>
    </source>
</evidence>
<protein>
    <submittedName>
        <fullName evidence="1">Uncharacterized protein</fullName>
    </submittedName>
</protein>
<organism evidence="1 2">
    <name type="scientific">Xenotaenia resolanae</name>
    <dbReference type="NCBI Taxonomy" id="208358"/>
    <lineage>
        <taxon>Eukaryota</taxon>
        <taxon>Metazoa</taxon>
        <taxon>Chordata</taxon>
        <taxon>Craniata</taxon>
        <taxon>Vertebrata</taxon>
        <taxon>Euteleostomi</taxon>
        <taxon>Actinopterygii</taxon>
        <taxon>Neopterygii</taxon>
        <taxon>Teleostei</taxon>
        <taxon>Neoteleostei</taxon>
        <taxon>Acanthomorphata</taxon>
        <taxon>Ovalentaria</taxon>
        <taxon>Atherinomorphae</taxon>
        <taxon>Cyprinodontiformes</taxon>
        <taxon>Goodeidae</taxon>
        <taxon>Xenotaenia</taxon>
    </lineage>
</organism>
<keyword evidence="2" id="KW-1185">Reference proteome</keyword>
<reference evidence="1 2" key="1">
    <citation type="submission" date="2021-06" db="EMBL/GenBank/DDBJ databases">
        <authorList>
            <person name="Palmer J.M."/>
        </authorList>
    </citation>
    <scope>NUCLEOTIDE SEQUENCE [LARGE SCALE GENOMIC DNA]</scope>
    <source>
        <strain evidence="1 2">XR_2019</strain>
        <tissue evidence="1">Muscle</tissue>
    </source>
</reference>
<name>A0ABV0WL75_9TELE</name>
<dbReference type="Proteomes" id="UP001444071">
    <property type="component" value="Unassembled WGS sequence"/>
</dbReference>
<comment type="caution">
    <text evidence="1">The sequence shown here is derived from an EMBL/GenBank/DDBJ whole genome shotgun (WGS) entry which is preliminary data.</text>
</comment>
<dbReference type="PROSITE" id="PS51257">
    <property type="entry name" value="PROKAR_LIPOPROTEIN"/>
    <property type="match status" value="1"/>
</dbReference>
<proteinExistence type="predicted"/>